<evidence type="ECO:0000313" key="2">
    <source>
        <dbReference type="EMBL" id="VAW26938.1"/>
    </source>
</evidence>
<feature type="transmembrane region" description="Helical" evidence="1">
    <location>
        <begin position="388"/>
        <end position="408"/>
    </location>
</feature>
<feature type="transmembrane region" description="Helical" evidence="1">
    <location>
        <begin position="324"/>
        <end position="345"/>
    </location>
</feature>
<keyword evidence="1" id="KW-1133">Transmembrane helix</keyword>
<dbReference type="AlphaFoldDB" id="A0A3B0U953"/>
<feature type="transmembrane region" description="Helical" evidence="1">
    <location>
        <begin position="29"/>
        <end position="52"/>
    </location>
</feature>
<proteinExistence type="predicted"/>
<feature type="transmembrane region" description="Helical" evidence="1">
    <location>
        <begin position="150"/>
        <end position="182"/>
    </location>
</feature>
<feature type="transmembrane region" description="Helical" evidence="1">
    <location>
        <begin position="119"/>
        <end position="138"/>
    </location>
</feature>
<name>A0A3B0U953_9ZZZZ</name>
<gene>
    <name evidence="2" type="ORF">MNBD_BACTEROID06-834</name>
</gene>
<evidence type="ECO:0000256" key="1">
    <source>
        <dbReference type="SAM" id="Phobius"/>
    </source>
</evidence>
<keyword evidence="1" id="KW-0812">Transmembrane</keyword>
<feature type="transmembrane region" description="Helical" evidence="1">
    <location>
        <begin position="242"/>
        <end position="259"/>
    </location>
</feature>
<feature type="transmembrane region" description="Helical" evidence="1">
    <location>
        <begin position="202"/>
        <end position="230"/>
    </location>
</feature>
<feature type="transmembrane region" description="Helical" evidence="1">
    <location>
        <begin position="357"/>
        <end position="376"/>
    </location>
</feature>
<evidence type="ECO:0008006" key="3">
    <source>
        <dbReference type="Google" id="ProtNLM"/>
    </source>
</evidence>
<accession>A0A3B0U953</accession>
<sequence length="411" mass="46563">MREFLGIIILIVLVWLHYKSVEESPLNFFYIPSFVLKLITGVGVGVIYAYYYSGGDTWNYFNQAKILSEVGFSNASNFIALFIKSNYDFVEGFAYVNQPRAAFMVKLVAIINLFSNSSYWITSLYFSFFSFIGIYKFSAWLATKFKYGKVAALALFVWPGFVFWSSGILKETLAVGLIFWIIPTFFEIQQTKSVKKVVVVFLGLYVLFLIKYYFAVVLIVTLLLYSISLAIKLDKKSPLQQILIWLLMGAIGFVLGGFLHPNLRVENIVGVIIENNKAFSSISSPQSLIAFREADKDWVWVLINSPKAVFSSLFLPLNLFSGRIFQVLASAENWIILLLTIRGLLLVNRQNFKTNLMLVLAAVSYVMALAIFLALSTPNLGTLARYKVAFMPIVLVLVFLANKFSYFVSKK</sequence>
<protein>
    <recommendedName>
        <fullName evidence="3">Glycosyltransferase RgtA/B/C/D-like domain-containing protein</fullName>
    </recommendedName>
</protein>
<reference evidence="2" key="1">
    <citation type="submission" date="2018-06" db="EMBL/GenBank/DDBJ databases">
        <authorList>
            <person name="Zhirakovskaya E."/>
        </authorList>
    </citation>
    <scope>NUCLEOTIDE SEQUENCE</scope>
</reference>
<dbReference type="EMBL" id="UOES01000161">
    <property type="protein sequence ID" value="VAW26938.1"/>
    <property type="molecule type" value="Genomic_DNA"/>
</dbReference>
<organism evidence="2">
    <name type="scientific">hydrothermal vent metagenome</name>
    <dbReference type="NCBI Taxonomy" id="652676"/>
    <lineage>
        <taxon>unclassified sequences</taxon>
        <taxon>metagenomes</taxon>
        <taxon>ecological metagenomes</taxon>
    </lineage>
</organism>
<keyword evidence="1" id="KW-0472">Membrane</keyword>